<dbReference type="Gene3D" id="3.40.710.10">
    <property type="entry name" value="DD-peptidase/beta-lactamase superfamily"/>
    <property type="match status" value="2"/>
</dbReference>
<dbReference type="GO" id="GO:0016787">
    <property type="term" value="F:hydrolase activity"/>
    <property type="evidence" value="ECO:0007669"/>
    <property type="project" value="UniProtKB-KW"/>
</dbReference>
<evidence type="ECO:0000313" key="3">
    <source>
        <dbReference type="Proteomes" id="UP000191686"/>
    </source>
</evidence>
<accession>A0ABD4UT57</accession>
<feature type="non-terminal residue" evidence="2">
    <location>
        <position position="152"/>
    </location>
</feature>
<evidence type="ECO:0000259" key="1">
    <source>
        <dbReference type="Pfam" id="PF00144"/>
    </source>
</evidence>
<dbReference type="RefSeq" id="WP_264836472.1">
    <property type="nucleotide sequence ID" value="NZ_JYMX02000145.1"/>
</dbReference>
<gene>
    <name evidence="2" type="ORF">UE95_040655</name>
</gene>
<evidence type="ECO:0000313" key="2">
    <source>
        <dbReference type="EMBL" id="MCW3717580.1"/>
    </source>
</evidence>
<dbReference type="Pfam" id="PF00144">
    <property type="entry name" value="Beta-lactamase"/>
    <property type="match status" value="1"/>
</dbReference>
<sequence>SDMDAQIRDIVETELAPTATAADPGGLAAAVYAGGRVTVFDFGFADAAAERTITSDTLFNLASLRKLFEATLVALGRERGEDNRAAMMPEIMQRMVQGYSHDGTPIGPIGNQQSYYDFPGAGQMFSSVRDLRILLRACLDRGVIDPELRGAL</sequence>
<dbReference type="InterPro" id="IPR012338">
    <property type="entry name" value="Beta-lactam/transpept-like"/>
</dbReference>
<dbReference type="Proteomes" id="UP000191686">
    <property type="component" value="Unassembled WGS sequence"/>
</dbReference>
<feature type="domain" description="Beta-lactamase-related" evidence="1">
    <location>
        <begin position="25"/>
        <end position="81"/>
    </location>
</feature>
<proteinExistence type="predicted"/>
<dbReference type="AlphaFoldDB" id="A0ABD4UT57"/>
<dbReference type="EMBL" id="JYMX02000145">
    <property type="protein sequence ID" value="MCW3717580.1"/>
    <property type="molecule type" value="Genomic_DNA"/>
</dbReference>
<dbReference type="InterPro" id="IPR001466">
    <property type="entry name" value="Beta-lactam-related"/>
</dbReference>
<comment type="caution">
    <text evidence="2">The sequence shown here is derived from an EMBL/GenBank/DDBJ whole genome shotgun (WGS) entry which is preliminary data.</text>
</comment>
<dbReference type="SUPFAM" id="SSF56601">
    <property type="entry name" value="beta-lactamase/transpeptidase-like"/>
    <property type="match status" value="2"/>
</dbReference>
<feature type="non-terminal residue" evidence="2">
    <location>
        <position position="1"/>
    </location>
</feature>
<organism evidence="2 3">
    <name type="scientific">Burkholderia cenocepacia</name>
    <dbReference type="NCBI Taxonomy" id="95486"/>
    <lineage>
        <taxon>Bacteria</taxon>
        <taxon>Pseudomonadati</taxon>
        <taxon>Pseudomonadota</taxon>
        <taxon>Betaproteobacteria</taxon>
        <taxon>Burkholderiales</taxon>
        <taxon>Burkholderiaceae</taxon>
        <taxon>Burkholderia</taxon>
        <taxon>Burkholderia cepacia complex</taxon>
    </lineage>
</organism>
<name>A0ABD4UT57_9BURK</name>
<keyword evidence="2" id="KW-0378">Hydrolase</keyword>
<protein>
    <submittedName>
        <fullName evidence="2">Serine hydrolase</fullName>
    </submittedName>
</protein>
<reference evidence="2 3" key="2">
    <citation type="journal article" date="2017" name="Front. Microbiol.">
        <title>Genomics Reveals a Unique Clone of Burkholderia cenocepacia Harboring an Actively Excising Novel Genomic Island.</title>
        <authorList>
            <person name="Patil P.P."/>
            <person name="Mali S."/>
            <person name="Midha S."/>
            <person name="Gautam V."/>
            <person name="Dash L."/>
            <person name="Kumar S."/>
            <person name="Shastri J."/>
            <person name="Singhal L."/>
            <person name="Patil P.B."/>
        </authorList>
    </citation>
    <scope>NUCLEOTIDE SEQUENCE [LARGE SCALE GENOMIC DNA]</scope>
    <source>
        <strain evidence="2 3">BC-19</strain>
    </source>
</reference>
<reference evidence="2 3" key="1">
    <citation type="journal article" date="2017" name="Front. Microbiol.">
        <title>Genomics reveals a unique clone of Burkholderia cenocepacia harbouring an actively excising novel genomic island.</title>
        <authorList>
            <person name="Patil P."/>
            <person name="Mali S."/>
            <person name="Midha S."/>
            <person name="Gautam V."/>
            <person name="Dash L."/>
            <person name="Kumar S."/>
            <person name="Shastri J."/>
            <person name="Singhal L."/>
            <person name="Patil P.B."/>
        </authorList>
    </citation>
    <scope>NUCLEOTIDE SEQUENCE [LARGE SCALE GENOMIC DNA]</scope>
    <source>
        <strain evidence="2 3">BC-19</strain>
    </source>
</reference>